<feature type="transmembrane region" description="Helical" evidence="5">
    <location>
        <begin position="115"/>
        <end position="134"/>
    </location>
</feature>
<feature type="transmembrane region" description="Helical" evidence="5">
    <location>
        <begin position="55"/>
        <end position="77"/>
    </location>
</feature>
<dbReference type="InterPro" id="IPR007016">
    <property type="entry name" value="O-antigen_ligase-rel_domated"/>
</dbReference>
<feature type="transmembrane region" description="Helical" evidence="5">
    <location>
        <begin position="154"/>
        <end position="170"/>
    </location>
</feature>
<evidence type="ECO:0000256" key="1">
    <source>
        <dbReference type="ARBA" id="ARBA00004141"/>
    </source>
</evidence>
<accession>A0ABY0K655</accession>
<feature type="domain" description="O-antigen ligase-related" evidence="6">
    <location>
        <begin position="183"/>
        <end position="328"/>
    </location>
</feature>
<evidence type="ECO:0000256" key="2">
    <source>
        <dbReference type="ARBA" id="ARBA00022692"/>
    </source>
</evidence>
<feature type="transmembrane region" description="Helical" evidence="5">
    <location>
        <begin position="314"/>
        <end position="334"/>
    </location>
</feature>
<dbReference type="PANTHER" id="PTHR37422:SF13">
    <property type="entry name" value="LIPOPOLYSACCHARIDE BIOSYNTHESIS PROTEIN PA4999-RELATED"/>
    <property type="match status" value="1"/>
</dbReference>
<evidence type="ECO:0000256" key="5">
    <source>
        <dbReference type="SAM" id="Phobius"/>
    </source>
</evidence>
<feature type="transmembrane region" description="Helical" evidence="5">
    <location>
        <begin position="89"/>
        <end position="108"/>
    </location>
</feature>
<feature type="transmembrane region" description="Helical" evidence="5">
    <location>
        <begin position="372"/>
        <end position="391"/>
    </location>
</feature>
<comment type="caution">
    <text evidence="7">The sequence shown here is derived from an EMBL/GenBank/DDBJ whole genome shotgun (WGS) entry which is preliminary data.</text>
</comment>
<protein>
    <submittedName>
        <fullName evidence="7">O-antigen ligase</fullName>
    </submittedName>
</protein>
<dbReference type="Proteomes" id="UP000182800">
    <property type="component" value="Unassembled WGS sequence"/>
</dbReference>
<keyword evidence="8" id="KW-1185">Reference proteome</keyword>
<sequence>MLLQASAGLLMLTPILMVASREVPPTILVIATVLLMVAAYRARSVRAVLVDLASTLCTPAGLVFGGLVLLMASSLMWSPVAERGANHALHFAGGVVLGAIAITTSLRLRPGFNAFIFALILSIAAIIVAMDMWLSGALREGLSLSTRASRLNRAAVAITLLLPLATVLLLMERRLVLLVVLWIAAALAVLLSASYSAKLAFGLFLLILPLTLVAPNLLHRASMIVLPLITLSMPWIASVANALVPGRIHDAVGYGSLTIRGEIWRETFPFIWEKPYFGWGIEASHALARLPEAAHLTDMQRGLLDWGHTHNAPLQIWLELGMVGAALAAAALYFGLRAMRVLPPALLPYAMTTVVAAFAIACVSHGAWQAWWWALLGLIAAAYAMAIATYLPEAIRPKVSPTVDASA</sequence>
<gene>
    <name evidence="7" type="ORF">GA0071312_0869</name>
</gene>
<evidence type="ECO:0000259" key="6">
    <source>
        <dbReference type="Pfam" id="PF04932"/>
    </source>
</evidence>
<evidence type="ECO:0000256" key="3">
    <source>
        <dbReference type="ARBA" id="ARBA00022989"/>
    </source>
</evidence>
<dbReference type="PANTHER" id="PTHR37422">
    <property type="entry name" value="TEICHURONIC ACID BIOSYNTHESIS PROTEIN TUAE"/>
    <property type="match status" value="1"/>
</dbReference>
<keyword evidence="3 5" id="KW-1133">Transmembrane helix</keyword>
<name>A0ABY0K655_9HYPH</name>
<feature type="transmembrane region" description="Helical" evidence="5">
    <location>
        <begin position="175"/>
        <end position="193"/>
    </location>
</feature>
<keyword evidence="4 5" id="KW-0472">Membrane</keyword>
<comment type="subcellular location">
    <subcellularLocation>
        <location evidence="1">Membrane</location>
        <topology evidence="1">Multi-pass membrane protein</topology>
    </subcellularLocation>
</comment>
<proteinExistence type="predicted"/>
<organism evidence="7 8">
    <name type="scientific">Saliniramus fredricksonii</name>
    <dbReference type="NCBI Taxonomy" id="1653334"/>
    <lineage>
        <taxon>Bacteria</taxon>
        <taxon>Pseudomonadati</taxon>
        <taxon>Pseudomonadota</taxon>
        <taxon>Alphaproteobacteria</taxon>
        <taxon>Hyphomicrobiales</taxon>
        <taxon>Salinarimonadaceae</taxon>
        <taxon>Saliniramus</taxon>
    </lineage>
</organism>
<dbReference type="Pfam" id="PF04932">
    <property type="entry name" value="Wzy_C"/>
    <property type="match status" value="1"/>
</dbReference>
<dbReference type="InterPro" id="IPR051533">
    <property type="entry name" value="WaaL-like"/>
</dbReference>
<feature type="transmembrane region" description="Helical" evidence="5">
    <location>
        <begin position="199"/>
        <end position="218"/>
    </location>
</feature>
<dbReference type="GO" id="GO:0016874">
    <property type="term" value="F:ligase activity"/>
    <property type="evidence" value="ECO:0007669"/>
    <property type="project" value="UniProtKB-KW"/>
</dbReference>
<evidence type="ECO:0000313" key="7">
    <source>
        <dbReference type="EMBL" id="SCC79420.1"/>
    </source>
</evidence>
<dbReference type="EMBL" id="FMBM01000001">
    <property type="protein sequence ID" value="SCC79420.1"/>
    <property type="molecule type" value="Genomic_DNA"/>
</dbReference>
<keyword evidence="2 5" id="KW-0812">Transmembrane</keyword>
<reference evidence="7 8" key="1">
    <citation type="submission" date="2016-08" db="EMBL/GenBank/DDBJ databases">
        <authorList>
            <person name="Varghese N."/>
            <person name="Submissions Spin"/>
        </authorList>
    </citation>
    <scope>NUCLEOTIDE SEQUENCE [LARGE SCALE GENOMIC DNA]</scope>
    <source>
        <strain evidence="7 8">HL-109</strain>
    </source>
</reference>
<evidence type="ECO:0000256" key="4">
    <source>
        <dbReference type="ARBA" id="ARBA00023136"/>
    </source>
</evidence>
<evidence type="ECO:0000313" key="8">
    <source>
        <dbReference type="Proteomes" id="UP000182800"/>
    </source>
</evidence>
<keyword evidence="7" id="KW-0436">Ligase</keyword>
<feature type="transmembrane region" description="Helical" evidence="5">
    <location>
        <begin position="225"/>
        <end position="244"/>
    </location>
</feature>
<feature type="transmembrane region" description="Helical" evidence="5">
    <location>
        <begin position="346"/>
        <end position="366"/>
    </location>
</feature>